<feature type="compositionally biased region" description="Polar residues" evidence="2">
    <location>
        <begin position="727"/>
        <end position="736"/>
    </location>
</feature>
<dbReference type="Proteomes" id="UP000789595">
    <property type="component" value="Unassembled WGS sequence"/>
</dbReference>
<reference evidence="3" key="1">
    <citation type="submission" date="2021-11" db="EMBL/GenBank/DDBJ databases">
        <authorList>
            <consortium name="Genoscope - CEA"/>
            <person name="William W."/>
        </authorList>
    </citation>
    <scope>NUCLEOTIDE SEQUENCE</scope>
</reference>
<feature type="region of interest" description="Disordered" evidence="2">
    <location>
        <begin position="725"/>
        <end position="778"/>
    </location>
</feature>
<evidence type="ECO:0000256" key="2">
    <source>
        <dbReference type="SAM" id="MobiDB-lite"/>
    </source>
</evidence>
<evidence type="ECO:0000313" key="4">
    <source>
        <dbReference type="Proteomes" id="UP000789595"/>
    </source>
</evidence>
<keyword evidence="1" id="KW-0175">Coiled coil</keyword>
<proteinExistence type="predicted"/>
<feature type="region of interest" description="Disordered" evidence="2">
    <location>
        <begin position="85"/>
        <end position="107"/>
    </location>
</feature>
<evidence type="ECO:0000313" key="3">
    <source>
        <dbReference type="EMBL" id="CAH0379048.1"/>
    </source>
</evidence>
<feature type="coiled-coil region" evidence="1">
    <location>
        <begin position="275"/>
        <end position="494"/>
    </location>
</feature>
<dbReference type="EMBL" id="CAKKNE010000006">
    <property type="protein sequence ID" value="CAH0379048.1"/>
    <property type="molecule type" value="Genomic_DNA"/>
</dbReference>
<feature type="compositionally biased region" description="Low complexity" evidence="2">
    <location>
        <begin position="761"/>
        <end position="772"/>
    </location>
</feature>
<organism evidence="3 4">
    <name type="scientific">Pelagomonas calceolata</name>
    <dbReference type="NCBI Taxonomy" id="35677"/>
    <lineage>
        <taxon>Eukaryota</taxon>
        <taxon>Sar</taxon>
        <taxon>Stramenopiles</taxon>
        <taxon>Ochrophyta</taxon>
        <taxon>Pelagophyceae</taxon>
        <taxon>Pelagomonadales</taxon>
        <taxon>Pelagomonadaceae</taxon>
        <taxon>Pelagomonas</taxon>
    </lineage>
</organism>
<name>A0A8J2T222_9STRA</name>
<comment type="caution">
    <text evidence="3">The sequence shown here is derived from an EMBL/GenBank/DDBJ whole genome shotgun (WGS) entry which is preliminary data.</text>
</comment>
<dbReference type="AlphaFoldDB" id="A0A8J2T222"/>
<protein>
    <submittedName>
        <fullName evidence="3">Uncharacterized protein</fullName>
    </submittedName>
</protein>
<evidence type="ECO:0000256" key="1">
    <source>
        <dbReference type="SAM" id="Coils"/>
    </source>
</evidence>
<keyword evidence="4" id="KW-1185">Reference proteome</keyword>
<sequence length="778" mass="84999">MPLLLQARITSVSFEEARYRHYRARQRRDGALQKAAAQVRKRAPSPFDEDAAQATRRLFARTVAQVVEIHALERTFDAWRSLEARPKAPPSLPARPATNGAPDEAKYDPRALDLGARLAQRVLDDQKARSRLRQWSSITKRPASPALSSLTEDFVVVEDAPPPPPPPIESPVSPALSDQRRELADVIAKNCGLVALCRSLSRRRRADAFRRWASCHRTEHTNGLESALFEAQRTLDARRTLVALDDAWRRRRRERLRRVIGTWRALSAAVDVAAAEALRDELDDTREQLGKVTRERDAAKADAAAAATLRGELASVTEERDAAREELATAATRVESLRGDIDSLSAERDAANAALETGTAAAQELRGELEAMTEERDAARRELEARSGDADERIARAREAADEARAEAVRRAVAAADARAEAALDEQRRRHADELEAARRRAVEVAEVVEGDAAEAESAVAAARAEAEQLRGEVERLQAELDGARAEGRETSATAAEAAEAVAERARTLDRRRSLAALDASWRRRRRESVRSGFLKLGDAGRANQQLRTKLTALSDACERRRRDRMRRVLARLTTSGADGALKAARNAWARGNVSRRLEDAKRKAFYRMRCLTLEKALSFERSRADTVAGDISAAEFTALDASARRERADAAAASSQAAAARADAALARAVADAAEAAAASGEQVQNAALAEERASTERARLEQLLVDAKMEIVHLKAAMDAIQPSERASQYSSAPPSEASELGEAPPTLPPRSRVGRLKSAAASARAFASRRSGREK</sequence>
<gene>
    <name evidence="3" type="ORF">PECAL_6P06480</name>
</gene>
<feature type="coiled-coil region" evidence="1">
    <location>
        <begin position="692"/>
        <end position="719"/>
    </location>
</feature>
<accession>A0A8J2T222</accession>